<evidence type="ECO:0000256" key="2">
    <source>
        <dbReference type="SAM" id="SignalP"/>
    </source>
</evidence>
<dbReference type="InterPro" id="IPR011055">
    <property type="entry name" value="Dup_hybrid_motif"/>
</dbReference>
<dbReference type="GO" id="GO:0032153">
    <property type="term" value="C:cell division site"/>
    <property type="evidence" value="ECO:0007669"/>
    <property type="project" value="TreeGrafter"/>
</dbReference>
<dbReference type="Pfam" id="PF01476">
    <property type="entry name" value="LysM"/>
    <property type="match status" value="1"/>
</dbReference>
<dbReference type="CDD" id="cd12797">
    <property type="entry name" value="M23_peptidase"/>
    <property type="match status" value="1"/>
</dbReference>
<protein>
    <submittedName>
        <fullName evidence="4">Lipoprotein NlpD</fullName>
    </submittedName>
</protein>
<dbReference type="Pfam" id="PF01551">
    <property type="entry name" value="Peptidase_M23"/>
    <property type="match status" value="1"/>
</dbReference>
<dbReference type="InterPro" id="IPR018392">
    <property type="entry name" value="LysM"/>
</dbReference>
<sequence>MNTTQNMIYLVKRKLLILAKVGSCVFALILVASCSGRSQPAPVMSLNTTVAKQNNLTEIDGETYEVQRGDTLFAVAFYSGNDYRDIAKYNNIQAPYSIYPGQTLTLIAPSSKYNKNKNNGITSKANRATKVVVDPVKTQAYGERERNIHRKKLYKQHETSNKPDKDVNWIWPASGKSTSAVVGSDGTNRGLDIKGDLYSPIYAAASGKVVYAGNALKGYGNLVIIKHDNNLLSAYAHNDTILVSEQRYVKQGQKIATMGRTGSSDVMLHFEIRRKGKSLDPFKFLPKK</sequence>
<dbReference type="SUPFAM" id="SSF51261">
    <property type="entry name" value="Duplicated hybrid motif"/>
    <property type="match status" value="1"/>
</dbReference>
<comment type="similarity">
    <text evidence="1">Belongs to the E.coli NlpD/Haemophilus LppB family.</text>
</comment>
<comment type="caution">
    <text evidence="4">The sequence shown here is derived from an EMBL/GenBank/DDBJ whole genome shotgun (WGS) entry which is preliminary data.</text>
</comment>
<feature type="chain" id="PRO_5003897629" evidence="2">
    <location>
        <begin position="28"/>
        <end position="288"/>
    </location>
</feature>
<dbReference type="AlphaFoldDB" id="K6YVG0"/>
<dbReference type="PANTHER" id="PTHR21666">
    <property type="entry name" value="PEPTIDASE-RELATED"/>
    <property type="match status" value="1"/>
</dbReference>
<keyword evidence="2" id="KW-0732">Signal</keyword>
<dbReference type="GO" id="GO:0009279">
    <property type="term" value="C:cell outer membrane"/>
    <property type="evidence" value="ECO:0007669"/>
    <property type="project" value="TreeGrafter"/>
</dbReference>
<organism evidence="4 5">
    <name type="scientific">Brumicola pallidula DSM 14239 = ACAM 615</name>
    <dbReference type="NCBI Taxonomy" id="1121922"/>
    <lineage>
        <taxon>Bacteria</taxon>
        <taxon>Pseudomonadati</taxon>
        <taxon>Pseudomonadota</taxon>
        <taxon>Gammaproteobacteria</taxon>
        <taxon>Alteromonadales</taxon>
        <taxon>Alteromonadaceae</taxon>
        <taxon>Brumicola</taxon>
    </lineage>
</organism>
<evidence type="ECO:0000256" key="1">
    <source>
        <dbReference type="ARBA" id="ARBA00038420"/>
    </source>
</evidence>
<dbReference type="PROSITE" id="PS51782">
    <property type="entry name" value="LYSM"/>
    <property type="match status" value="1"/>
</dbReference>
<dbReference type="STRING" id="1121922.GCA_000428905_00068"/>
<evidence type="ECO:0000259" key="3">
    <source>
        <dbReference type="PROSITE" id="PS51782"/>
    </source>
</evidence>
<dbReference type="InterPro" id="IPR050570">
    <property type="entry name" value="Cell_wall_metabolism_enzyme"/>
</dbReference>
<dbReference type="EMBL" id="BAEQ01000018">
    <property type="protein sequence ID" value="GAC27971.1"/>
    <property type="molecule type" value="Genomic_DNA"/>
</dbReference>
<dbReference type="Gene3D" id="3.10.350.10">
    <property type="entry name" value="LysM domain"/>
    <property type="match status" value="1"/>
</dbReference>
<accession>K6YVG0</accession>
<dbReference type="RefSeq" id="WP_006009803.1">
    <property type="nucleotide sequence ID" value="NZ_BAEQ01000018.1"/>
</dbReference>
<dbReference type="Gene3D" id="2.70.70.10">
    <property type="entry name" value="Glucose Permease (Domain IIA)"/>
    <property type="match status" value="1"/>
</dbReference>
<gene>
    <name evidence="4" type="primary">nlpD</name>
    <name evidence="4" type="ORF">GPAL_1092</name>
</gene>
<name>K6YVG0_9ALTE</name>
<dbReference type="GO" id="GO:0004222">
    <property type="term" value="F:metalloendopeptidase activity"/>
    <property type="evidence" value="ECO:0007669"/>
    <property type="project" value="TreeGrafter"/>
</dbReference>
<keyword evidence="4" id="KW-0449">Lipoprotein</keyword>
<feature type="signal peptide" evidence="2">
    <location>
        <begin position="1"/>
        <end position="27"/>
    </location>
</feature>
<dbReference type="PANTHER" id="PTHR21666:SF263">
    <property type="entry name" value="MUREIN HYDROLASE ACTIVATOR NLPD"/>
    <property type="match status" value="1"/>
</dbReference>
<proteinExistence type="inferred from homology"/>
<feature type="domain" description="LysM" evidence="3">
    <location>
        <begin position="62"/>
        <end position="106"/>
    </location>
</feature>
<dbReference type="InterPro" id="IPR036779">
    <property type="entry name" value="LysM_dom_sf"/>
</dbReference>
<reference evidence="5" key="1">
    <citation type="journal article" date="2014" name="Environ. Microbiol.">
        <title>Comparative genomics of the marine bacterial genus Glaciecola reveals the high degree of genomic diversity and genomic characteristic for cold adaptation.</title>
        <authorList>
            <person name="Qin Q.L."/>
            <person name="Xie B.B."/>
            <person name="Yu Y."/>
            <person name="Shu Y.L."/>
            <person name="Rong J.C."/>
            <person name="Zhang Y.J."/>
            <person name="Zhao D.L."/>
            <person name="Chen X.L."/>
            <person name="Zhang X.Y."/>
            <person name="Chen B."/>
            <person name="Zhou B.C."/>
            <person name="Zhang Y.Z."/>
        </authorList>
    </citation>
    <scope>NUCLEOTIDE SEQUENCE [LARGE SCALE GENOMIC DNA]</scope>
    <source>
        <strain evidence="5">ACAM 615</strain>
    </source>
</reference>
<dbReference type="Proteomes" id="UP000006251">
    <property type="component" value="Unassembled WGS sequence"/>
</dbReference>
<dbReference type="CDD" id="cd00118">
    <property type="entry name" value="LysM"/>
    <property type="match status" value="1"/>
</dbReference>
<dbReference type="SMART" id="SM00257">
    <property type="entry name" value="LysM"/>
    <property type="match status" value="1"/>
</dbReference>
<evidence type="ECO:0000313" key="5">
    <source>
        <dbReference type="Proteomes" id="UP000006251"/>
    </source>
</evidence>
<evidence type="ECO:0000313" key="4">
    <source>
        <dbReference type="EMBL" id="GAC27971.1"/>
    </source>
</evidence>
<keyword evidence="5" id="KW-1185">Reference proteome</keyword>
<dbReference type="InterPro" id="IPR016047">
    <property type="entry name" value="M23ase_b-sheet_dom"/>
</dbReference>